<dbReference type="Proteomes" id="UP000648187">
    <property type="component" value="Unassembled WGS sequence"/>
</dbReference>
<protein>
    <submittedName>
        <fullName evidence="1">Uncharacterized protein</fullName>
    </submittedName>
</protein>
<accession>A0A835G328</accession>
<dbReference type="EMBL" id="JACKWZ010000633">
    <property type="protein sequence ID" value="KAF9406154.1"/>
    <property type="molecule type" value="Genomic_DNA"/>
</dbReference>
<sequence length="139" mass="13675">MDLFLCSKVMKQHTLAYGAMGGGGGVAGVTGGGGQPPMQSQQPRNFRKVCVGSGMQVAAATGQPLMAPAPMQQFVPYPHPHPAPHPAQSALQYPHMVRMYHSGVGGSVGAVSGVGGVGAGGALGGGEVGGVGAGQARVT</sequence>
<organism evidence="1 2">
    <name type="scientific">Spodoptera exigua</name>
    <name type="common">Beet armyworm</name>
    <name type="synonym">Noctua fulgens</name>
    <dbReference type="NCBI Taxonomy" id="7107"/>
    <lineage>
        <taxon>Eukaryota</taxon>
        <taxon>Metazoa</taxon>
        <taxon>Ecdysozoa</taxon>
        <taxon>Arthropoda</taxon>
        <taxon>Hexapoda</taxon>
        <taxon>Insecta</taxon>
        <taxon>Pterygota</taxon>
        <taxon>Neoptera</taxon>
        <taxon>Endopterygota</taxon>
        <taxon>Lepidoptera</taxon>
        <taxon>Glossata</taxon>
        <taxon>Ditrysia</taxon>
        <taxon>Noctuoidea</taxon>
        <taxon>Noctuidae</taxon>
        <taxon>Amphipyrinae</taxon>
        <taxon>Spodoptera</taxon>
    </lineage>
</organism>
<evidence type="ECO:0000313" key="1">
    <source>
        <dbReference type="EMBL" id="KAF9406154.1"/>
    </source>
</evidence>
<reference evidence="1" key="1">
    <citation type="submission" date="2020-08" db="EMBL/GenBank/DDBJ databases">
        <title>Spodoptera exigua strain:BAW_Kor-Di-RS1 Genome sequencing and assembly.</title>
        <authorList>
            <person name="Kim J."/>
            <person name="Nam H.Y."/>
            <person name="Kwon M."/>
            <person name="Choi J.H."/>
            <person name="Cho S.R."/>
            <person name="Kim G.-H."/>
        </authorList>
    </citation>
    <scope>NUCLEOTIDE SEQUENCE</scope>
    <source>
        <strain evidence="1">BAW_Kor-Di-RS1</strain>
        <tissue evidence="1">Whole-body</tissue>
    </source>
</reference>
<proteinExistence type="predicted"/>
<keyword evidence="2" id="KW-1185">Reference proteome</keyword>
<gene>
    <name evidence="1" type="ORF">HW555_013374</name>
</gene>
<name>A0A835G328_SPOEX</name>
<dbReference type="AlphaFoldDB" id="A0A835G328"/>
<comment type="caution">
    <text evidence="1">The sequence shown here is derived from an EMBL/GenBank/DDBJ whole genome shotgun (WGS) entry which is preliminary data.</text>
</comment>
<evidence type="ECO:0000313" key="2">
    <source>
        <dbReference type="Proteomes" id="UP000648187"/>
    </source>
</evidence>